<evidence type="ECO:0000313" key="3">
    <source>
        <dbReference type="Proteomes" id="UP001596514"/>
    </source>
</evidence>
<dbReference type="Proteomes" id="UP001596514">
    <property type="component" value="Unassembled WGS sequence"/>
</dbReference>
<accession>A0ABW2T755</accession>
<organism evidence="2 3">
    <name type="scientific">Streptosporangium amethystogenes subsp. fukuiense</name>
    <dbReference type="NCBI Taxonomy" id="698418"/>
    <lineage>
        <taxon>Bacteria</taxon>
        <taxon>Bacillati</taxon>
        <taxon>Actinomycetota</taxon>
        <taxon>Actinomycetes</taxon>
        <taxon>Streptosporangiales</taxon>
        <taxon>Streptosporangiaceae</taxon>
        <taxon>Streptosporangium</taxon>
    </lineage>
</organism>
<keyword evidence="1" id="KW-0812">Transmembrane</keyword>
<gene>
    <name evidence="2" type="ORF">ACFQVD_29885</name>
</gene>
<evidence type="ECO:0000256" key="1">
    <source>
        <dbReference type="SAM" id="Phobius"/>
    </source>
</evidence>
<keyword evidence="3" id="KW-1185">Reference proteome</keyword>
<feature type="transmembrane region" description="Helical" evidence="1">
    <location>
        <begin position="88"/>
        <end position="108"/>
    </location>
</feature>
<evidence type="ECO:0000313" key="2">
    <source>
        <dbReference type="EMBL" id="MFC7604332.1"/>
    </source>
</evidence>
<proteinExistence type="predicted"/>
<name>A0ABW2T755_9ACTN</name>
<dbReference type="EMBL" id="JBHTEE010000001">
    <property type="protein sequence ID" value="MFC7604332.1"/>
    <property type="molecule type" value="Genomic_DNA"/>
</dbReference>
<reference evidence="3" key="1">
    <citation type="journal article" date="2019" name="Int. J. Syst. Evol. Microbiol.">
        <title>The Global Catalogue of Microorganisms (GCM) 10K type strain sequencing project: providing services to taxonomists for standard genome sequencing and annotation.</title>
        <authorList>
            <consortium name="The Broad Institute Genomics Platform"/>
            <consortium name="The Broad Institute Genome Sequencing Center for Infectious Disease"/>
            <person name="Wu L."/>
            <person name="Ma J."/>
        </authorList>
    </citation>
    <scope>NUCLEOTIDE SEQUENCE [LARGE SCALE GENOMIC DNA]</scope>
    <source>
        <strain evidence="3">JCM 10083</strain>
    </source>
</reference>
<keyword evidence="1" id="KW-0472">Membrane</keyword>
<protein>
    <submittedName>
        <fullName evidence="2">Uncharacterized protein</fullName>
    </submittedName>
</protein>
<dbReference type="RefSeq" id="WP_343961526.1">
    <property type="nucleotide sequence ID" value="NZ_BAAAGK010000005.1"/>
</dbReference>
<feature type="transmembrane region" description="Helical" evidence="1">
    <location>
        <begin position="120"/>
        <end position="142"/>
    </location>
</feature>
<keyword evidence="1" id="KW-1133">Transmembrane helix</keyword>
<feature type="transmembrane region" description="Helical" evidence="1">
    <location>
        <begin position="57"/>
        <end position="76"/>
    </location>
</feature>
<comment type="caution">
    <text evidence="2">The sequence shown here is derived from an EMBL/GenBank/DDBJ whole genome shotgun (WGS) entry which is preliminary data.</text>
</comment>
<sequence length="150" mass="16114">MWVPGRAAICLLTASLCELVVAGVSLVVRGELEREEERLVDGPSLYGELALSKVENFLWGSAVAGMITLALAALAWRRGGTKGVRAVMGAGLVPYTLFCWYFCFLSIFRAGEFLGGYSHLTFGLTSAAGVLYLAGTISLFLARPKFRQTG</sequence>